<keyword evidence="4" id="KW-1185">Reference proteome</keyword>
<dbReference type="Proteomes" id="UP001140272">
    <property type="component" value="Unassembled WGS sequence"/>
</dbReference>
<feature type="domain" description="GAF" evidence="1">
    <location>
        <begin position="56"/>
        <end position="205"/>
    </location>
</feature>
<dbReference type="SMART" id="SM00065">
    <property type="entry name" value="GAF"/>
    <property type="match status" value="1"/>
</dbReference>
<gene>
    <name evidence="2" type="ORF">H7H73_08495</name>
    <name evidence="3" type="ORF">MJO55_05050</name>
</gene>
<dbReference type="AlphaFoldDB" id="A0A9X2YBX9"/>
<evidence type="ECO:0000313" key="4">
    <source>
        <dbReference type="Proteomes" id="UP001055159"/>
    </source>
</evidence>
<dbReference type="InterPro" id="IPR029016">
    <property type="entry name" value="GAF-like_dom_sf"/>
</dbReference>
<evidence type="ECO:0000313" key="5">
    <source>
        <dbReference type="Proteomes" id="UP001140272"/>
    </source>
</evidence>
<dbReference type="EMBL" id="JACKRN010000308">
    <property type="protein sequence ID" value="MCV7070490.1"/>
    <property type="molecule type" value="Genomic_DNA"/>
</dbReference>
<dbReference type="Pfam" id="PF01590">
    <property type="entry name" value="GAF"/>
    <property type="match status" value="1"/>
</dbReference>
<reference evidence="2" key="1">
    <citation type="submission" date="2020-07" db="EMBL/GenBank/DDBJ databases">
        <authorList>
            <person name="Pettersson B.M.F."/>
            <person name="Behra P.R.K."/>
            <person name="Ramesh M."/>
            <person name="Das S."/>
            <person name="Dasgupta S."/>
            <person name="Kirsebom L.A."/>
        </authorList>
    </citation>
    <scope>NUCLEOTIDE SEQUENCE</scope>
    <source>
        <strain evidence="2">DSM 45406</strain>
    </source>
</reference>
<proteinExistence type="predicted"/>
<dbReference type="RefSeq" id="WP_052428712.1">
    <property type="nucleotide sequence ID" value="NZ_CP092427.2"/>
</dbReference>
<dbReference type="Proteomes" id="UP001055159">
    <property type="component" value="Chromosome"/>
</dbReference>
<sequence length="282" mass="30149">MPADTEVPIDAAAVIAQQQEEIERLRQRISDDHFAQDLRDALTTASATGAIGAPVSYSRLIEIIVVTAADIIDARTALLCMIDTEREELVFESAFGDHGTAAAGVRSPLGQGVAGLVALTGQPMAISDTAEDDRDAGDIAEAVGYSPRNILCVPLAFEDEVIGVLELLDKQGADSFDVADMEAIGLFADMAAIAIEQSRTHSRIGAMVRDLIGAVDGAPDYDRHGLTRRAREFTTNLGEQSGFRDALDLARVVQEIVHHGDAAAEACKRILDGFAEYLRTSR</sequence>
<accession>A0A9X2YBX9</accession>
<protein>
    <submittedName>
        <fullName evidence="2">GAF domain-containing protein</fullName>
    </submittedName>
</protein>
<dbReference type="InterPro" id="IPR003018">
    <property type="entry name" value="GAF"/>
</dbReference>
<dbReference type="EMBL" id="CP092427">
    <property type="protein sequence ID" value="ULP37803.1"/>
    <property type="molecule type" value="Genomic_DNA"/>
</dbReference>
<evidence type="ECO:0000313" key="3">
    <source>
        <dbReference type="EMBL" id="ULP37803.1"/>
    </source>
</evidence>
<evidence type="ECO:0000259" key="1">
    <source>
        <dbReference type="SMART" id="SM00065"/>
    </source>
</evidence>
<dbReference type="SUPFAM" id="SSF55781">
    <property type="entry name" value="GAF domain-like"/>
    <property type="match status" value="1"/>
</dbReference>
<reference evidence="2" key="2">
    <citation type="journal article" date="2022" name="BMC Genomics">
        <title>Comparative genome analysis of mycobacteria focusing on tRNA and non-coding RNA.</title>
        <authorList>
            <person name="Behra P.R.K."/>
            <person name="Pettersson B.M.F."/>
            <person name="Ramesh M."/>
            <person name="Das S."/>
            <person name="Dasgupta S."/>
            <person name="Kirsebom L.A."/>
        </authorList>
    </citation>
    <scope>NUCLEOTIDE SEQUENCE</scope>
    <source>
        <strain evidence="2">DSM 45406</strain>
    </source>
</reference>
<reference evidence="3" key="3">
    <citation type="submission" date="2022-08" db="EMBL/GenBank/DDBJ databases">
        <title>Whole genome sequencing of non-tuberculosis mycobacteria type-strains.</title>
        <authorList>
            <person name="Igarashi Y."/>
            <person name="Osugi A."/>
            <person name="Mitarai S."/>
        </authorList>
    </citation>
    <scope>NUCLEOTIDE SEQUENCE</scope>
    <source>
        <strain evidence="3">JCM 16372</strain>
    </source>
</reference>
<name>A0A9X2YBX9_9MYCO</name>
<organism evidence="2 5">
    <name type="scientific">Mycolicibacterium rufum</name>
    <dbReference type="NCBI Taxonomy" id="318424"/>
    <lineage>
        <taxon>Bacteria</taxon>
        <taxon>Bacillati</taxon>
        <taxon>Actinomycetota</taxon>
        <taxon>Actinomycetes</taxon>
        <taxon>Mycobacteriales</taxon>
        <taxon>Mycobacteriaceae</taxon>
        <taxon>Mycolicibacterium</taxon>
    </lineage>
</organism>
<dbReference type="Gene3D" id="3.30.450.40">
    <property type="match status" value="1"/>
</dbReference>
<evidence type="ECO:0000313" key="2">
    <source>
        <dbReference type="EMBL" id="MCV7070490.1"/>
    </source>
</evidence>